<accession>A0ABQ9IHW9</accession>
<evidence type="ECO:0000313" key="3">
    <source>
        <dbReference type="Proteomes" id="UP001159363"/>
    </source>
</evidence>
<dbReference type="InterPro" id="IPR014756">
    <property type="entry name" value="Ig_E-set"/>
</dbReference>
<gene>
    <name evidence="2" type="ORF">PR048_001627</name>
</gene>
<organism evidence="2 3">
    <name type="scientific">Dryococelus australis</name>
    <dbReference type="NCBI Taxonomy" id="614101"/>
    <lineage>
        <taxon>Eukaryota</taxon>
        <taxon>Metazoa</taxon>
        <taxon>Ecdysozoa</taxon>
        <taxon>Arthropoda</taxon>
        <taxon>Hexapoda</taxon>
        <taxon>Insecta</taxon>
        <taxon>Pterygota</taxon>
        <taxon>Neoptera</taxon>
        <taxon>Polyneoptera</taxon>
        <taxon>Phasmatodea</taxon>
        <taxon>Verophasmatodea</taxon>
        <taxon>Anareolatae</taxon>
        <taxon>Phasmatidae</taxon>
        <taxon>Eurycanthinae</taxon>
        <taxon>Dryococelus</taxon>
    </lineage>
</organism>
<dbReference type="SMART" id="SM00737">
    <property type="entry name" value="ML"/>
    <property type="match status" value="1"/>
</dbReference>
<dbReference type="Proteomes" id="UP001159363">
    <property type="component" value="Chromosome 1"/>
</dbReference>
<name>A0ABQ9IHW9_9NEOP</name>
<comment type="caution">
    <text evidence="2">The sequence shown here is derived from an EMBL/GenBank/DDBJ whole genome shotgun (WGS) entry which is preliminary data.</text>
</comment>
<protein>
    <recommendedName>
        <fullName evidence="1">MD-2-related lipid-recognition domain-containing protein</fullName>
    </recommendedName>
</protein>
<evidence type="ECO:0000259" key="1">
    <source>
        <dbReference type="SMART" id="SM00737"/>
    </source>
</evidence>
<dbReference type="InterPro" id="IPR003172">
    <property type="entry name" value="ML_dom"/>
</dbReference>
<evidence type="ECO:0000313" key="2">
    <source>
        <dbReference type="EMBL" id="KAJ8896283.1"/>
    </source>
</evidence>
<dbReference type="EMBL" id="JARBHB010000001">
    <property type="protein sequence ID" value="KAJ8896283.1"/>
    <property type="molecule type" value="Genomic_DNA"/>
</dbReference>
<feature type="domain" description="MD-2-related lipid-recognition" evidence="1">
    <location>
        <begin position="138"/>
        <end position="270"/>
    </location>
</feature>
<dbReference type="Pfam" id="PF02221">
    <property type="entry name" value="E1_DerP2_DerF2"/>
    <property type="match status" value="1"/>
</dbReference>
<proteinExistence type="predicted"/>
<reference evidence="2 3" key="1">
    <citation type="submission" date="2023-02" db="EMBL/GenBank/DDBJ databases">
        <title>LHISI_Scaffold_Assembly.</title>
        <authorList>
            <person name="Stuart O.P."/>
            <person name="Cleave R."/>
            <person name="Magrath M.J.L."/>
            <person name="Mikheyev A.S."/>
        </authorList>
    </citation>
    <scope>NUCLEOTIDE SEQUENCE [LARGE SCALE GENOMIC DNA]</scope>
    <source>
        <strain evidence="2">Daus_M_001</strain>
        <tissue evidence="2">Leg muscle</tissue>
    </source>
</reference>
<dbReference type="SUPFAM" id="SSF81296">
    <property type="entry name" value="E set domains"/>
    <property type="match status" value="1"/>
</dbReference>
<dbReference type="Gene3D" id="2.60.40.770">
    <property type="match status" value="1"/>
</dbReference>
<sequence>MVTDSRGCARAIKQRGSMHLSSVETRTPSPQNPDIMFRLFATLLLVSAATATDFNKCFTSEAAGPRWCSGQTTHLPPILTELDSRWGRSQAFTCGNLARRCCWSAGFLGDLPFPTPTHLGASPYSPRFTLIESQDLDVKNCPNHSSWIQWLVVAGKSGTPPTALSVNGCAQQPCSFKPGAQVAVNVTFLVDHTVSKMTPDVKAVTLGITTDYPLPQTDGCKALIGSSCPVEDGESVVYELRINIPPINIKATWVRLSVGPLPDFRGNLPFPPHLHSGVVPYSSHFTPIGSQDLRVVNGAILKKRTHYACTNADVDLTFTMADQAEDVLTCFELNGKVV</sequence>
<keyword evidence="3" id="KW-1185">Reference proteome</keyword>